<reference evidence="2" key="1">
    <citation type="submission" date="2023-03" db="EMBL/GenBank/DDBJ databases">
        <title>Massive genome expansion in bonnet fungi (Mycena s.s.) driven by repeated elements and novel gene families across ecological guilds.</title>
        <authorList>
            <consortium name="Lawrence Berkeley National Laboratory"/>
            <person name="Harder C.B."/>
            <person name="Miyauchi S."/>
            <person name="Viragh M."/>
            <person name="Kuo A."/>
            <person name="Thoen E."/>
            <person name="Andreopoulos B."/>
            <person name="Lu D."/>
            <person name="Skrede I."/>
            <person name="Drula E."/>
            <person name="Henrissat B."/>
            <person name="Morin E."/>
            <person name="Kohler A."/>
            <person name="Barry K."/>
            <person name="LaButti K."/>
            <person name="Morin E."/>
            <person name="Salamov A."/>
            <person name="Lipzen A."/>
            <person name="Mereny Z."/>
            <person name="Hegedus B."/>
            <person name="Baldrian P."/>
            <person name="Stursova M."/>
            <person name="Weitz H."/>
            <person name="Taylor A."/>
            <person name="Grigoriev I.V."/>
            <person name="Nagy L.G."/>
            <person name="Martin F."/>
            <person name="Kauserud H."/>
        </authorList>
    </citation>
    <scope>NUCLEOTIDE SEQUENCE</scope>
    <source>
        <strain evidence="2">CBHHK182m</strain>
    </source>
</reference>
<evidence type="ECO:0000313" key="2">
    <source>
        <dbReference type="EMBL" id="KAJ7714505.1"/>
    </source>
</evidence>
<protein>
    <submittedName>
        <fullName evidence="2">Uncharacterized protein</fullName>
    </submittedName>
</protein>
<feature type="compositionally biased region" description="Basic residues" evidence="1">
    <location>
        <begin position="71"/>
        <end position="82"/>
    </location>
</feature>
<feature type="region of interest" description="Disordered" evidence="1">
    <location>
        <begin position="256"/>
        <end position="277"/>
    </location>
</feature>
<evidence type="ECO:0000256" key="1">
    <source>
        <dbReference type="SAM" id="MobiDB-lite"/>
    </source>
</evidence>
<organism evidence="2 3">
    <name type="scientific">Mycena metata</name>
    <dbReference type="NCBI Taxonomy" id="1033252"/>
    <lineage>
        <taxon>Eukaryota</taxon>
        <taxon>Fungi</taxon>
        <taxon>Dikarya</taxon>
        <taxon>Basidiomycota</taxon>
        <taxon>Agaricomycotina</taxon>
        <taxon>Agaricomycetes</taxon>
        <taxon>Agaricomycetidae</taxon>
        <taxon>Agaricales</taxon>
        <taxon>Marasmiineae</taxon>
        <taxon>Mycenaceae</taxon>
        <taxon>Mycena</taxon>
    </lineage>
</organism>
<feature type="compositionally biased region" description="Polar residues" evidence="1">
    <location>
        <begin position="19"/>
        <end position="30"/>
    </location>
</feature>
<dbReference type="AlphaFoldDB" id="A0AAD7H913"/>
<name>A0AAD7H913_9AGAR</name>
<dbReference type="Proteomes" id="UP001215598">
    <property type="component" value="Unassembled WGS sequence"/>
</dbReference>
<proteinExistence type="predicted"/>
<feature type="compositionally biased region" description="Basic and acidic residues" evidence="1">
    <location>
        <begin position="259"/>
        <end position="277"/>
    </location>
</feature>
<evidence type="ECO:0000313" key="3">
    <source>
        <dbReference type="Proteomes" id="UP001215598"/>
    </source>
</evidence>
<dbReference type="EMBL" id="JARKIB010000324">
    <property type="protein sequence ID" value="KAJ7714505.1"/>
    <property type="molecule type" value="Genomic_DNA"/>
</dbReference>
<comment type="caution">
    <text evidence="2">The sequence shown here is derived from an EMBL/GenBank/DDBJ whole genome shotgun (WGS) entry which is preliminary data.</text>
</comment>
<feature type="compositionally biased region" description="Basic and acidic residues" evidence="1">
    <location>
        <begin position="60"/>
        <end position="70"/>
    </location>
</feature>
<feature type="region of interest" description="Disordered" evidence="1">
    <location>
        <begin position="16"/>
        <end position="188"/>
    </location>
</feature>
<sequence>MTEYDFSEEAYKRHYETQARISKWTQNTTRVPPADPFTPATPMSPNVVPLPDSSKHRRSRSSDPNKEEKHRKSSRSRSRKRSPSPPPPLPTERSRSMGPPRPRTAPPRGDVQQPGLPGPSPFYLAPVQPPVNYTYAPGYHPPPPLPSPHHNRSRSSVATLPPAPPLGTRMRSYSGAPPPPPIRSDTYPYASGNKGYMYHMPPTTPPGYVYGPTPIPPPRQASSPHLPAPRPMYGVPPPVYEPAPKQVPLLKRVFGLGGKNRERSHSSASRDGKGWKW</sequence>
<accession>A0AAD7H913</accession>
<keyword evidence="3" id="KW-1185">Reference proteome</keyword>
<feature type="region of interest" description="Disordered" evidence="1">
    <location>
        <begin position="209"/>
        <end position="230"/>
    </location>
</feature>
<gene>
    <name evidence="2" type="ORF">B0H16DRAFT_1618626</name>
</gene>